<reference evidence="2" key="2">
    <citation type="submission" date="2006-09" db="EMBL/GenBank/DDBJ databases">
        <title>The genome sequence of Plasmodium falciparum Dd2.</title>
        <authorList>
            <consortium name="The Broad Institute Genome Sequencing Platform"/>
            <person name="Birren B."/>
            <person name="Lander E."/>
            <person name="Galagan J."/>
            <person name="Nusbaum C."/>
            <person name="Devon K."/>
            <person name="Henn M."/>
            <person name="Jaffe D."/>
            <person name="Butler J."/>
            <person name="Alvarez P."/>
            <person name="Gnerre S."/>
            <person name="Grabherr M."/>
            <person name="Kleber M."/>
            <person name="Mauceli E."/>
            <person name="Brockman W."/>
            <person name="MacCallum I.A."/>
            <person name="Rounsley S."/>
            <person name="Young S."/>
            <person name="LaButti K."/>
            <person name="Pushparaj V."/>
            <person name="DeCaprio D."/>
            <person name="Crawford M."/>
            <person name="Koehrsen M."/>
            <person name="Engels R."/>
            <person name="Montgomery P."/>
            <person name="Pearson M."/>
            <person name="Howarth C."/>
            <person name="Larson L."/>
            <person name="Luoma S."/>
            <person name="White J."/>
            <person name="Kodira C."/>
            <person name="Zeng Q."/>
            <person name="O'Leary S."/>
            <person name="Yandava C."/>
            <person name="Alvarado L."/>
            <person name="Wirth D."/>
            <person name="Volkman S."/>
            <person name="Hartl D."/>
        </authorList>
    </citation>
    <scope>NUCLEOTIDE SEQUENCE [LARGE SCALE GENOMIC DNA]</scope>
</reference>
<accession>A0A0L7LXX3</accession>
<dbReference type="KEGG" id="pfd:PFDG_00917"/>
<feature type="non-terminal residue" evidence="1">
    <location>
        <position position="75"/>
    </location>
</feature>
<evidence type="ECO:0000313" key="2">
    <source>
        <dbReference type="Proteomes" id="UP000054282"/>
    </source>
</evidence>
<sequence length="75" mass="8977">MKNAWNALINLTLTDRKIFEYIRLIDIYFRILYEYNGINKLCGGKSCNKIFDQRTLGEEECIYNPPNRKKKKNQT</sequence>
<dbReference type="AlphaFoldDB" id="A0A0L7LXX3"/>
<protein>
    <submittedName>
        <fullName evidence="1">Uncharacterized protein</fullName>
    </submittedName>
</protein>
<gene>
    <name evidence="1" type="ORF">PFDG_00917</name>
</gene>
<organism evidence="1 2">
    <name type="scientific">Plasmodium falciparum (isolate Dd2)</name>
    <dbReference type="NCBI Taxonomy" id="57267"/>
    <lineage>
        <taxon>Eukaryota</taxon>
        <taxon>Sar</taxon>
        <taxon>Alveolata</taxon>
        <taxon>Apicomplexa</taxon>
        <taxon>Aconoidasida</taxon>
        <taxon>Haemosporida</taxon>
        <taxon>Plasmodiidae</taxon>
        <taxon>Plasmodium</taxon>
        <taxon>Plasmodium (Laverania)</taxon>
    </lineage>
</organism>
<proteinExistence type="predicted"/>
<dbReference type="EMBL" id="DS016137">
    <property type="protein sequence ID" value="KOB85469.1"/>
    <property type="molecule type" value="Genomic_DNA"/>
</dbReference>
<dbReference type="Proteomes" id="UP000054282">
    <property type="component" value="Unassembled WGS sequence"/>
</dbReference>
<name>A0A0L7LXX3_PLAF4</name>
<evidence type="ECO:0000313" key="1">
    <source>
        <dbReference type="EMBL" id="KOB85469.1"/>
    </source>
</evidence>
<reference evidence="2" key="1">
    <citation type="submission" date="2006-09" db="EMBL/GenBank/DDBJ databases">
        <title>Annotation of Plasmodium falciparum Dd2.</title>
        <authorList>
            <consortium name="The Broad Institute Genome Sequencing Platform"/>
            <person name="Volkman S.K."/>
            <person name="Neafsey D.E."/>
            <person name="Dash A.P."/>
            <person name="Chitnis C.E."/>
            <person name="Hartl D.L."/>
            <person name="Young S.K."/>
            <person name="Zeng Q."/>
            <person name="Koehrsen M."/>
            <person name="Alvarado L."/>
            <person name="Berlin A."/>
            <person name="Borenstein D."/>
            <person name="Chapman S.B."/>
            <person name="Chen Z."/>
            <person name="Engels R."/>
            <person name="Freedman E."/>
            <person name="Gellesch M."/>
            <person name="Goldberg J."/>
            <person name="Griggs A."/>
            <person name="Gujja S."/>
            <person name="Heilman E.R."/>
            <person name="Heiman D.I."/>
            <person name="Howarth C."/>
            <person name="Jen D."/>
            <person name="Larson L."/>
            <person name="Mehta T."/>
            <person name="Neiman D."/>
            <person name="Park D."/>
            <person name="Pearson M."/>
            <person name="Roberts A."/>
            <person name="Saif S."/>
            <person name="Shea T."/>
            <person name="Shenoy N."/>
            <person name="Sisk P."/>
            <person name="Stolte C."/>
            <person name="Sykes S."/>
            <person name="Walk T."/>
            <person name="White J."/>
            <person name="Yandava C."/>
            <person name="Haas B."/>
            <person name="Henn M.R."/>
            <person name="Nusbaum C."/>
            <person name="Birren B."/>
        </authorList>
    </citation>
    <scope>NUCLEOTIDE SEQUENCE [LARGE SCALE GENOMIC DNA]</scope>
</reference>